<dbReference type="RefSeq" id="WP_382410827.1">
    <property type="nucleotide sequence ID" value="NZ_JBHSGU010000029.1"/>
</dbReference>
<dbReference type="SUPFAM" id="SSF158682">
    <property type="entry name" value="TerB-like"/>
    <property type="match status" value="1"/>
</dbReference>
<dbReference type="InterPro" id="IPR007486">
    <property type="entry name" value="YebE"/>
</dbReference>
<dbReference type="EMBL" id="JBHSGU010000029">
    <property type="protein sequence ID" value="MFC4701909.1"/>
    <property type="molecule type" value="Genomic_DNA"/>
</dbReference>
<dbReference type="Gene3D" id="1.10.3680.10">
    <property type="entry name" value="TerB-like"/>
    <property type="match status" value="1"/>
</dbReference>
<evidence type="ECO:0000256" key="1">
    <source>
        <dbReference type="SAM" id="MobiDB-lite"/>
    </source>
</evidence>
<reference evidence="3" key="1">
    <citation type="journal article" date="2019" name="Int. J. Syst. Evol. Microbiol.">
        <title>The Global Catalogue of Microorganisms (GCM) 10K type strain sequencing project: providing services to taxonomists for standard genome sequencing and annotation.</title>
        <authorList>
            <consortium name="The Broad Institute Genomics Platform"/>
            <consortium name="The Broad Institute Genome Sequencing Center for Infectious Disease"/>
            <person name="Wu L."/>
            <person name="Ma J."/>
        </authorList>
    </citation>
    <scope>NUCLEOTIDE SEQUENCE [LARGE SCALE GENOMIC DNA]</scope>
    <source>
        <strain evidence="3">KACC 12507</strain>
    </source>
</reference>
<protein>
    <submittedName>
        <fullName evidence="2">Tellurite resistance TerB family protein</fullName>
    </submittedName>
</protein>
<gene>
    <name evidence="2" type="ORF">ACFO4O_17320</name>
</gene>
<name>A0ABV9M1I3_9ALTE</name>
<organism evidence="2 3">
    <name type="scientific">Glaciecola siphonariae</name>
    <dbReference type="NCBI Taxonomy" id="521012"/>
    <lineage>
        <taxon>Bacteria</taxon>
        <taxon>Pseudomonadati</taxon>
        <taxon>Pseudomonadota</taxon>
        <taxon>Gammaproteobacteria</taxon>
        <taxon>Alteromonadales</taxon>
        <taxon>Alteromonadaceae</taxon>
        <taxon>Glaciecola</taxon>
    </lineage>
</organism>
<dbReference type="Pfam" id="PF04391">
    <property type="entry name" value="DUF533"/>
    <property type="match status" value="1"/>
</dbReference>
<evidence type="ECO:0000313" key="3">
    <source>
        <dbReference type="Proteomes" id="UP001595897"/>
    </source>
</evidence>
<keyword evidence="3" id="KW-1185">Reference proteome</keyword>
<feature type="region of interest" description="Disordered" evidence="1">
    <location>
        <begin position="72"/>
        <end position="97"/>
    </location>
</feature>
<dbReference type="CDD" id="cd07178">
    <property type="entry name" value="terB_like_YebE"/>
    <property type="match status" value="1"/>
</dbReference>
<sequence length="250" mass="26185">MDLSKLVGGLSKSGALSGFMGGVAGGGLTSMIASKKGRKVGKGALKVGALAAVGGIAWKAYQSYSANKGATAVSGVPHGAQSAPASQSQYFPSSQGHQAETYNAGGHVQSKAAQFDFRPAALPQQAFEEVVDQNNEQGQMLLMRAMISAAHADGHIDAQERQRIFAQVDTMELSVQEKATLFDELRKPLSLHDLVNQVPNAQTGIEVYAASASAVDTSAPASQAFLQELSQNLCIPSELVNSIHQQLAQY</sequence>
<comment type="caution">
    <text evidence="2">The sequence shown here is derived from an EMBL/GenBank/DDBJ whole genome shotgun (WGS) entry which is preliminary data.</text>
</comment>
<feature type="compositionally biased region" description="Polar residues" evidence="1">
    <location>
        <begin position="83"/>
        <end position="97"/>
    </location>
</feature>
<proteinExistence type="predicted"/>
<accession>A0ABV9M1I3</accession>
<dbReference type="Proteomes" id="UP001595897">
    <property type="component" value="Unassembled WGS sequence"/>
</dbReference>
<evidence type="ECO:0000313" key="2">
    <source>
        <dbReference type="EMBL" id="MFC4701909.1"/>
    </source>
</evidence>
<dbReference type="InterPro" id="IPR029024">
    <property type="entry name" value="TerB-like"/>
</dbReference>